<protein>
    <submittedName>
        <fullName evidence="1">Uncharacterized protein</fullName>
    </submittedName>
</protein>
<organism evidence="1 2">
    <name type="scientific">Pieris macdunnoughi</name>
    <dbReference type="NCBI Taxonomy" id="345717"/>
    <lineage>
        <taxon>Eukaryota</taxon>
        <taxon>Metazoa</taxon>
        <taxon>Ecdysozoa</taxon>
        <taxon>Arthropoda</taxon>
        <taxon>Hexapoda</taxon>
        <taxon>Insecta</taxon>
        <taxon>Pterygota</taxon>
        <taxon>Neoptera</taxon>
        <taxon>Endopterygota</taxon>
        <taxon>Lepidoptera</taxon>
        <taxon>Glossata</taxon>
        <taxon>Ditrysia</taxon>
        <taxon>Papilionoidea</taxon>
        <taxon>Pieridae</taxon>
        <taxon>Pierinae</taxon>
        <taxon>Pieris</taxon>
    </lineage>
</organism>
<dbReference type="EMBL" id="CAJOBZ010000018">
    <property type="protein sequence ID" value="CAF4856225.1"/>
    <property type="molecule type" value="Genomic_DNA"/>
</dbReference>
<dbReference type="Proteomes" id="UP000663880">
    <property type="component" value="Unassembled WGS sequence"/>
</dbReference>
<accession>A0A821SI60</accession>
<dbReference type="AlphaFoldDB" id="A0A821SI60"/>
<name>A0A821SI60_9NEOP</name>
<evidence type="ECO:0000313" key="2">
    <source>
        <dbReference type="Proteomes" id="UP000663880"/>
    </source>
</evidence>
<evidence type="ECO:0000313" key="1">
    <source>
        <dbReference type="EMBL" id="CAF4856225.1"/>
    </source>
</evidence>
<reference evidence="1" key="1">
    <citation type="submission" date="2021-02" db="EMBL/GenBank/DDBJ databases">
        <authorList>
            <person name="Steward A R."/>
        </authorList>
    </citation>
    <scope>NUCLEOTIDE SEQUENCE</scope>
</reference>
<comment type="caution">
    <text evidence="1">The sequence shown here is derived from an EMBL/GenBank/DDBJ whole genome shotgun (WGS) entry which is preliminary data.</text>
</comment>
<proteinExistence type="predicted"/>
<sequence length="69" mass="7176">MWNLCREAVSHSPAKLGYRVGIGAAVGGATPLSRISLVGFDTLGCVSPLRATSAPLCFIVPMASRRSCV</sequence>
<keyword evidence="2" id="KW-1185">Reference proteome</keyword>
<gene>
    <name evidence="1" type="ORF">PMACD_LOCUS7502</name>
</gene>